<protein>
    <recommendedName>
        <fullName evidence="11 12">ATP synthase subunit a</fullName>
    </recommendedName>
    <alternativeName>
        <fullName evidence="11">ATP synthase F0 sector subunit a</fullName>
    </alternativeName>
    <alternativeName>
        <fullName evidence="11">F-ATPase subunit 6</fullName>
    </alternativeName>
</protein>
<dbReference type="Pfam" id="PF00119">
    <property type="entry name" value="ATP-synt_A"/>
    <property type="match status" value="1"/>
</dbReference>
<sequence length="254" mass="28207">MTETSYLAESTIEVGHHTEVEWFGLTFNLDTIISTSIAALVVIALAFVVRFKVTSKRPNTVQLYFETLTGQMRSQIENSIGMKIAPYLLPLAVTLFTFILIANWIGVLPVQYGTTNAEGLNVSHELLKTPTSDVNFVYALALFVFVGYHLAGFRRRGLLGHPARLVKGHAIGLAPINIIEELAKPVSLSLRLFGNMFAAATMLAVIALLPAWGMWLPNALWKSFDLFVGFIQAFIFSLLTILYFSQATEMEDHH</sequence>
<keyword evidence="10 11" id="KW-0066">ATP synthesis</keyword>
<feature type="transmembrane region" description="Helical" evidence="11">
    <location>
        <begin position="192"/>
        <end position="214"/>
    </location>
</feature>
<evidence type="ECO:0000256" key="4">
    <source>
        <dbReference type="ARBA" id="ARBA00022547"/>
    </source>
</evidence>
<evidence type="ECO:0000256" key="10">
    <source>
        <dbReference type="ARBA" id="ARBA00023310"/>
    </source>
</evidence>
<dbReference type="RefSeq" id="WP_330430387.1">
    <property type="nucleotide sequence ID" value="NZ_JAZDUF010000001.1"/>
</dbReference>
<dbReference type="PANTHER" id="PTHR42823:SF3">
    <property type="entry name" value="ATP SYNTHASE SUBUNIT A, CHLOROPLASTIC"/>
    <property type="match status" value="1"/>
</dbReference>
<evidence type="ECO:0000256" key="7">
    <source>
        <dbReference type="ARBA" id="ARBA00022989"/>
    </source>
</evidence>
<name>A0ABU7M6R2_9ACTN</name>
<feature type="transmembrane region" description="Helical" evidence="11">
    <location>
        <begin position="226"/>
        <end position="244"/>
    </location>
</feature>
<evidence type="ECO:0000256" key="11">
    <source>
        <dbReference type="HAMAP-Rule" id="MF_01393"/>
    </source>
</evidence>
<evidence type="ECO:0000313" key="14">
    <source>
        <dbReference type="Proteomes" id="UP001347146"/>
    </source>
</evidence>
<evidence type="ECO:0000256" key="2">
    <source>
        <dbReference type="ARBA" id="ARBA00006810"/>
    </source>
</evidence>
<dbReference type="PANTHER" id="PTHR42823">
    <property type="entry name" value="ATP SYNTHASE SUBUNIT A, CHLOROPLASTIC"/>
    <property type="match status" value="1"/>
</dbReference>
<keyword evidence="14" id="KW-1185">Reference proteome</keyword>
<dbReference type="HAMAP" id="MF_01393">
    <property type="entry name" value="ATP_synth_a_bact"/>
    <property type="match status" value="1"/>
</dbReference>
<evidence type="ECO:0000313" key="13">
    <source>
        <dbReference type="EMBL" id="MEE3848711.1"/>
    </source>
</evidence>
<comment type="similarity">
    <text evidence="2 11 12">Belongs to the ATPase A chain family.</text>
</comment>
<dbReference type="InterPro" id="IPR000568">
    <property type="entry name" value="ATP_synth_F0_asu"/>
</dbReference>
<evidence type="ECO:0000256" key="8">
    <source>
        <dbReference type="ARBA" id="ARBA00023065"/>
    </source>
</evidence>
<dbReference type="NCBIfam" id="TIGR01131">
    <property type="entry name" value="ATP_synt_6_or_A"/>
    <property type="match status" value="1"/>
</dbReference>
<evidence type="ECO:0000256" key="1">
    <source>
        <dbReference type="ARBA" id="ARBA00004141"/>
    </source>
</evidence>
<comment type="function">
    <text evidence="11 12">Key component of the proton channel; it plays a direct role in the translocation of protons across the membrane.</text>
</comment>
<keyword evidence="5 11" id="KW-0812">Transmembrane</keyword>
<accession>A0ABU7M6R2</accession>
<comment type="subcellular location">
    <subcellularLocation>
        <location evidence="11 12">Cell membrane</location>
        <topology evidence="11 12">Multi-pass membrane protein</topology>
    </subcellularLocation>
    <subcellularLocation>
        <location evidence="1">Membrane</location>
        <topology evidence="1">Multi-pass membrane protein</topology>
    </subcellularLocation>
</comment>
<gene>
    <name evidence="11 13" type="primary">atpB</name>
    <name evidence="13" type="ORF">VZC37_00095</name>
</gene>
<evidence type="ECO:0000256" key="9">
    <source>
        <dbReference type="ARBA" id="ARBA00023136"/>
    </source>
</evidence>
<feature type="transmembrane region" description="Helical" evidence="11">
    <location>
        <begin position="136"/>
        <end position="153"/>
    </location>
</feature>
<keyword evidence="9 11" id="KW-0472">Membrane</keyword>
<dbReference type="Gene3D" id="1.20.120.220">
    <property type="entry name" value="ATP synthase, F0 complex, subunit A"/>
    <property type="match status" value="1"/>
</dbReference>
<dbReference type="PROSITE" id="PS00449">
    <property type="entry name" value="ATPASE_A"/>
    <property type="match status" value="1"/>
</dbReference>
<evidence type="ECO:0000256" key="3">
    <source>
        <dbReference type="ARBA" id="ARBA00022448"/>
    </source>
</evidence>
<organism evidence="13 14">
    <name type="scientific">Gordonia sesuvii</name>
    <dbReference type="NCBI Taxonomy" id="3116777"/>
    <lineage>
        <taxon>Bacteria</taxon>
        <taxon>Bacillati</taxon>
        <taxon>Actinomycetota</taxon>
        <taxon>Actinomycetes</taxon>
        <taxon>Mycobacteriales</taxon>
        <taxon>Gordoniaceae</taxon>
        <taxon>Gordonia</taxon>
    </lineage>
</organism>
<proteinExistence type="inferred from homology"/>
<keyword evidence="11" id="KW-1003">Cell membrane</keyword>
<dbReference type="SUPFAM" id="SSF81336">
    <property type="entry name" value="F1F0 ATP synthase subunit A"/>
    <property type="match status" value="1"/>
</dbReference>
<dbReference type="InterPro" id="IPR045082">
    <property type="entry name" value="ATP_syn_F0_a_bact/chloroplast"/>
</dbReference>
<dbReference type="InterPro" id="IPR023011">
    <property type="entry name" value="ATP_synth_F0_asu_AS"/>
</dbReference>
<evidence type="ECO:0000256" key="6">
    <source>
        <dbReference type="ARBA" id="ARBA00022781"/>
    </source>
</evidence>
<keyword evidence="7 11" id="KW-1133">Transmembrane helix</keyword>
<feature type="transmembrane region" description="Helical" evidence="11">
    <location>
        <begin position="84"/>
        <end position="105"/>
    </location>
</feature>
<dbReference type="CDD" id="cd00310">
    <property type="entry name" value="ATP-synt_Fo_a_6"/>
    <property type="match status" value="1"/>
</dbReference>
<reference evidence="13 14" key="1">
    <citation type="submission" date="2024-01" db="EMBL/GenBank/DDBJ databases">
        <title>Draft genome sequence of Gordonia sp. LSe1-13.</title>
        <authorList>
            <person name="Suphannarot A."/>
            <person name="Mingma R."/>
        </authorList>
    </citation>
    <scope>NUCLEOTIDE SEQUENCE [LARGE SCALE GENOMIC DNA]</scope>
    <source>
        <strain evidence="13 14">LSe1-13</strain>
    </source>
</reference>
<evidence type="ECO:0000256" key="12">
    <source>
        <dbReference type="RuleBase" id="RU000483"/>
    </source>
</evidence>
<feature type="transmembrane region" description="Helical" evidence="11">
    <location>
        <begin position="31"/>
        <end position="49"/>
    </location>
</feature>
<keyword evidence="4 11" id="KW-0138">CF(0)</keyword>
<dbReference type="Proteomes" id="UP001347146">
    <property type="component" value="Unassembled WGS sequence"/>
</dbReference>
<dbReference type="PRINTS" id="PR00123">
    <property type="entry name" value="ATPASEA"/>
</dbReference>
<keyword evidence="3 11" id="KW-0813">Transport</keyword>
<evidence type="ECO:0000256" key="5">
    <source>
        <dbReference type="ARBA" id="ARBA00022692"/>
    </source>
</evidence>
<keyword evidence="8 11" id="KW-0406">Ion transport</keyword>
<comment type="caution">
    <text evidence="13">The sequence shown here is derived from an EMBL/GenBank/DDBJ whole genome shotgun (WGS) entry which is preliminary data.</text>
</comment>
<keyword evidence="6 11" id="KW-0375">Hydrogen ion transport</keyword>
<dbReference type="InterPro" id="IPR035908">
    <property type="entry name" value="F0_ATP_A_sf"/>
</dbReference>
<dbReference type="EMBL" id="JAZDUF010000001">
    <property type="protein sequence ID" value="MEE3848711.1"/>
    <property type="molecule type" value="Genomic_DNA"/>
</dbReference>